<keyword evidence="1" id="KW-0862">Zinc</keyword>
<dbReference type="OrthoDB" id="7554769at2759"/>
<feature type="domain" description="CCHC-type" evidence="2">
    <location>
        <begin position="173"/>
        <end position="188"/>
    </location>
</feature>
<organism evidence="4">
    <name type="scientific">Harpegnathos saltator</name>
    <name type="common">Jerdon's jumping ant</name>
    <dbReference type="NCBI Taxonomy" id="610380"/>
    <lineage>
        <taxon>Eukaryota</taxon>
        <taxon>Metazoa</taxon>
        <taxon>Ecdysozoa</taxon>
        <taxon>Arthropoda</taxon>
        <taxon>Hexapoda</taxon>
        <taxon>Insecta</taxon>
        <taxon>Pterygota</taxon>
        <taxon>Neoptera</taxon>
        <taxon>Endopterygota</taxon>
        <taxon>Hymenoptera</taxon>
        <taxon>Apocrita</taxon>
        <taxon>Aculeata</taxon>
        <taxon>Formicoidea</taxon>
        <taxon>Formicidae</taxon>
        <taxon>Ponerinae</taxon>
        <taxon>Ponerini</taxon>
        <taxon>Harpegnathos</taxon>
    </lineage>
</organism>
<dbReference type="SUPFAM" id="SSF57756">
    <property type="entry name" value="Retrovirus zinc finger-like domains"/>
    <property type="match status" value="1"/>
</dbReference>
<dbReference type="InterPro" id="IPR036875">
    <property type="entry name" value="Znf_CCHC_sf"/>
</dbReference>
<dbReference type="SMART" id="SM00343">
    <property type="entry name" value="ZnF_C2HC"/>
    <property type="match status" value="2"/>
</dbReference>
<keyword evidence="4" id="KW-1185">Reference proteome</keyword>
<sequence length="226" mass="25171">KKIKRKVHNTAAVTITADKSQYKELLAEAKKKIDLNGIGIDKLKTRVGITGALVLEIPGEERGRRADILADKLRDVLSDRAKISRPQKMGELRLRNLEISTTEEEAAEEVAKAGGCERMDVKTGKIRVTPNETKSLWIQCPILAAKRIAEMGNIRIGWTQVKAEMLQARPLQCYKCLEQGHVQQNCKNNADRRLNCYRCGEQGYLARDCKSKARCQVCVDAGVPAG</sequence>
<dbReference type="PROSITE" id="PS50158">
    <property type="entry name" value="ZF_CCHC"/>
    <property type="match status" value="2"/>
</dbReference>
<keyword evidence="1" id="KW-0479">Metal-binding</keyword>
<dbReference type="InParanoid" id="E2B9F7"/>
<protein>
    <submittedName>
        <fullName evidence="3">Gag-Pol polyprotein</fullName>
    </submittedName>
</protein>
<dbReference type="GO" id="GO:0003676">
    <property type="term" value="F:nucleic acid binding"/>
    <property type="evidence" value="ECO:0007669"/>
    <property type="project" value="InterPro"/>
</dbReference>
<keyword evidence="1" id="KW-0863">Zinc-finger</keyword>
<dbReference type="Gene3D" id="4.10.60.10">
    <property type="entry name" value="Zinc finger, CCHC-type"/>
    <property type="match status" value="1"/>
</dbReference>
<feature type="non-terminal residue" evidence="3">
    <location>
        <position position="1"/>
    </location>
</feature>
<dbReference type="AlphaFoldDB" id="E2B9F7"/>
<evidence type="ECO:0000259" key="2">
    <source>
        <dbReference type="PROSITE" id="PS50158"/>
    </source>
</evidence>
<name>E2B9F7_HARSA</name>
<accession>E2B9F7</accession>
<dbReference type="Proteomes" id="UP000008237">
    <property type="component" value="Unassembled WGS sequence"/>
</dbReference>
<evidence type="ECO:0000256" key="1">
    <source>
        <dbReference type="PROSITE-ProRule" id="PRU00047"/>
    </source>
</evidence>
<gene>
    <name evidence="3" type="ORF">EAI_10114</name>
</gene>
<reference evidence="3 4" key="1">
    <citation type="journal article" date="2010" name="Science">
        <title>Genomic comparison of the ants Camponotus floridanus and Harpegnathos saltator.</title>
        <authorList>
            <person name="Bonasio R."/>
            <person name="Zhang G."/>
            <person name="Ye C."/>
            <person name="Mutti N.S."/>
            <person name="Fang X."/>
            <person name="Qin N."/>
            <person name="Donahue G."/>
            <person name="Yang P."/>
            <person name="Li Q."/>
            <person name="Li C."/>
            <person name="Zhang P."/>
            <person name="Huang Z."/>
            <person name="Berger S.L."/>
            <person name="Reinberg D."/>
            <person name="Wang J."/>
            <person name="Liebig J."/>
        </authorList>
    </citation>
    <scope>NUCLEOTIDE SEQUENCE [LARGE SCALE GENOMIC DNA]</scope>
    <source>
        <strain evidence="3 4">R22 G/1</strain>
    </source>
</reference>
<proteinExistence type="predicted"/>
<feature type="non-terminal residue" evidence="3">
    <location>
        <position position="226"/>
    </location>
</feature>
<dbReference type="OMA" id="AGGCERM"/>
<dbReference type="EMBL" id="GL446509">
    <property type="protein sequence ID" value="EFN87673.1"/>
    <property type="molecule type" value="Genomic_DNA"/>
</dbReference>
<evidence type="ECO:0000313" key="3">
    <source>
        <dbReference type="EMBL" id="EFN87673.1"/>
    </source>
</evidence>
<feature type="domain" description="CCHC-type" evidence="2">
    <location>
        <begin position="196"/>
        <end position="211"/>
    </location>
</feature>
<dbReference type="GO" id="GO:0008270">
    <property type="term" value="F:zinc ion binding"/>
    <property type="evidence" value="ECO:0007669"/>
    <property type="project" value="UniProtKB-KW"/>
</dbReference>
<dbReference type="InterPro" id="IPR001878">
    <property type="entry name" value="Znf_CCHC"/>
</dbReference>
<evidence type="ECO:0000313" key="4">
    <source>
        <dbReference type="Proteomes" id="UP000008237"/>
    </source>
</evidence>